<evidence type="ECO:0000259" key="13">
    <source>
        <dbReference type="SMART" id="SM00840"/>
    </source>
</evidence>
<dbReference type="PANTHER" id="PTHR10890">
    <property type="entry name" value="CYSTEINYL-TRNA SYNTHETASE"/>
    <property type="match status" value="1"/>
</dbReference>
<dbReference type="RefSeq" id="WP_119089017.1">
    <property type="nucleotide sequence ID" value="NZ_QXIS01000021.1"/>
</dbReference>
<comment type="catalytic activity">
    <reaction evidence="12">
        <text>tRNA(Cys) + L-cysteine + ATP = L-cysteinyl-tRNA(Cys) + AMP + diphosphate</text>
        <dbReference type="Rhea" id="RHEA:17773"/>
        <dbReference type="Rhea" id="RHEA-COMP:9661"/>
        <dbReference type="Rhea" id="RHEA-COMP:9679"/>
        <dbReference type="ChEBI" id="CHEBI:30616"/>
        <dbReference type="ChEBI" id="CHEBI:33019"/>
        <dbReference type="ChEBI" id="CHEBI:35235"/>
        <dbReference type="ChEBI" id="CHEBI:78442"/>
        <dbReference type="ChEBI" id="CHEBI:78517"/>
        <dbReference type="ChEBI" id="CHEBI:456215"/>
        <dbReference type="EC" id="6.1.1.16"/>
    </reaction>
</comment>
<sequence length="493" mass="54882">MRIHDTLTRKTVELVPREPGRITMYVCGVTPYASAHVGHARTAVVYDLLKRYLRHAGYVVTHVSNYTDIDDKIIRRAQEQGIAPLDLSARYIGEYLEDMAALNVLPPDITPRVSESIQDIIDLIGRIVANGYAYVSSDGVYFSVRKFSCYGRLSGRSVDEMRSGARVEVNEAKEDPLDFALWKLAKPGEISWDSPWGKGRPGWHIECSAMSLRHLGAGFDIHGGGEDLIFPHHENEIAQSEAALGGQQFVRYWMHSGMVNMGGEKMSKSLGNVMTVRELLEQYPGQVVRLYLLQTSYEKPLKFNISGFGQAFTTYERMAEFEAFLQELGQVSHEGLEPEFESTCSSFLGEFDASLADNLNTSRALASVYEFMTRVRRTASERLLGGSEASRALEVFRSALWVLGLDQTNDYMGHKSSLLAGKQHALMAVAAEVGVAADDHNSTSDLLDTIVMKRRVAREAGQYDVADQIRERLRGVGIALEDGVDGVRYRIHG</sequence>
<comment type="subcellular location">
    <subcellularLocation>
        <location evidence="1 12">Cytoplasm</location>
    </subcellularLocation>
</comment>
<gene>
    <name evidence="12" type="primary">cysS</name>
    <name evidence="14" type="ORF">SMC7_03715</name>
</gene>
<name>A0A398D3X0_9BACT</name>
<evidence type="ECO:0000256" key="3">
    <source>
        <dbReference type="ARBA" id="ARBA00011245"/>
    </source>
</evidence>
<keyword evidence="8 12" id="KW-0862">Zinc</keyword>
<feature type="short sequence motif" description="'KMSKS' region" evidence="12">
    <location>
        <begin position="265"/>
        <end position="269"/>
    </location>
</feature>
<dbReference type="InterPro" id="IPR009080">
    <property type="entry name" value="tRNAsynth_Ia_anticodon-bd"/>
</dbReference>
<dbReference type="Proteomes" id="UP000266328">
    <property type="component" value="Unassembled WGS sequence"/>
</dbReference>
<dbReference type="GO" id="GO:0008270">
    <property type="term" value="F:zinc ion binding"/>
    <property type="evidence" value="ECO:0007669"/>
    <property type="project" value="UniProtKB-UniRule"/>
</dbReference>
<keyword evidence="7 12" id="KW-0547">Nucleotide-binding</keyword>
<keyword evidence="15" id="KW-1185">Reference proteome</keyword>
<dbReference type="SUPFAM" id="SSF52374">
    <property type="entry name" value="Nucleotidylyl transferase"/>
    <property type="match status" value="1"/>
</dbReference>
<dbReference type="FunFam" id="3.40.50.620:FF:000009">
    <property type="entry name" value="Cysteine--tRNA ligase"/>
    <property type="match status" value="1"/>
</dbReference>
<evidence type="ECO:0000256" key="6">
    <source>
        <dbReference type="ARBA" id="ARBA00022723"/>
    </source>
</evidence>
<organism evidence="14 15">
    <name type="scientific">Candidatus Cryosericum terrychapinii</name>
    <dbReference type="NCBI Taxonomy" id="2290919"/>
    <lineage>
        <taxon>Bacteria</taxon>
        <taxon>Pseudomonadati</taxon>
        <taxon>Caldisericota/Cryosericota group</taxon>
        <taxon>Candidatus Cryosericota</taxon>
        <taxon>Candidatus Cryosericia</taxon>
        <taxon>Candidatus Cryosericales</taxon>
        <taxon>Candidatus Cryosericaceae</taxon>
        <taxon>Candidatus Cryosericum</taxon>
    </lineage>
</organism>
<dbReference type="InterPro" id="IPR014729">
    <property type="entry name" value="Rossmann-like_a/b/a_fold"/>
</dbReference>
<evidence type="ECO:0000256" key="2">
    <source>
        <dbReference type="ARBA" id="ARBA00005594"/>
    </source>
</evidence>
<feature type="short sequence motif" description="'HIGH' region" evidence="12">
    <location>
        <begin position="29"/>
        <end position="39"/>
    </location>
</feature>
<evidence type="ECO:0000256" key="9">
    <source>
        <dbReference type="ARBA" id="ARBA00022840"/>
    </source>
</evidence>
<dbReference type="EC" id="6.1.1.16" evidence="12"/>
<evidence type="ECO:0000256" key="1">
    <source>
        <dbReference type="ARBA" id="ARBA00004496"/>
    </source>
</evidence>
<keyword evidence="6 12" id="KW-0479">Metal-binding</keyword>
<keyword evidence="4 12" id="KW-0963">Cytoplasm</keyword>
<evidence type="ECO:0000313" key="14">
    <source>
        <dbReference type="EMBL" id="RIE06161.1"/>
    </source>
</evidence>
<feature type="binding site" evidence="12">
    <location>
        <position position="232"/>
    </location>
    <ligand>
        <name>Zn(2+)</name>
        <dbReference type="ChEBI" id="CHEBI:29105"/>
    </ligand>
</feature>
<evidence type="ECO:0000256" key="7">
    <source>
        <dbReference type="ARBA" id="ARBA00022741"/>
    </source>
</evidence>
<reference evidence="14 15" key="1">
    <citation type="submission" date="2018-09" db="EMBL/GenBank/DDBJ databases">
        <title>Discovery and Ecogenomic Context for Candidatus Cryosericales, a Global Caldiserica Order Active in Thawing Permafrost.</title>
        <authorList>
            <person name="Martinez M.A."/>
            <person name="Woodcroft B.J."/>
            <person name="Ignacio Espinoza J.C."/>
            <person name="Zayed A."/>
            <person name="Singleton C.M."/>
            <person name="Boyd J."/>
            <person name="Li Y.-F."/>
            <person name="Purvine S."/>
            <person name="Maughan H."/>
            <person name="Hodgkins S.B."/>
            <person name="Anderson D."/>
            <person name="Sederholm M."/>
            <person name="Temperton B."/>
            <person name="Saleska S.R."/>
            <person name="Tyson G.W."/>
            <person name="Rich V.I."/>
        </authorList>
    </citation>
    <scope>NUCLEOTIDE SEQUENCE [LARGE SCALE GENOMIC DNA]</scope>
    <source>
        <strain evidence="14 15">SMC7</strain>
    </source>
</reference>
<evidence type="ECO:0000256" key="10">
    <source>
        <dbReference type="ARBA" id="ARBA00022917"/>
    </source>
</evidence>
<evidence type="ECO:0000256" key="5">
    <source>
        <dbReference type="ARBA" id="ARBA00022598"/>
    </source>
</evidence>
<dbReference type="Gene3D" id="1.20.120.1910">
    <property type="entry name" value="Cysteine-tRNA ligase, C-terminal anti-codon recognition domain"/>
    <property type="match status" value="1"/>
</dbReference>
<dbReference type="InterPro" id="IPR032678">
    <property type="entry name" value="tRNA-synt_1_cat_dom"/>
</dbReference>
<evidence type="ECO:0000256" key="8">
    <source>
        <dbReference type="ARBA" id="ARBA00022833"/>
    </source>
</evidence>
<evidence type="ECO:0000256" key="4">
    <source>
        <dbReference type="ARBA" id="ARBA00022490"/>
    </source>
</evidence>
<dbReference type="GO" id="GO:0004817">
    <property type="term" value="F:cysteine-tRNA ligase activity"/>
    <property type="evidence" value="ECO:0007669"/>
    <property type="project" value="UniProtKB-UniRule"/>
</dbReference>
<dbReference type="GO" id="GO:0006423">
    <property type="term" value="P:cysteinyl-tRNA aminoacylation"/>
    <property type="evidence" value="ECO:0007669"/>
    <property type="project" value="UniProtKB-UniRule"/>
</dbReference>
<dbReference type="Pfam" id="PF01406">
    <property type="entry name" value="tRNA-synt_1e"/>
    <property type="match status" value="1"/>
</dbReference>
<comment type="caution">
    <text evidence="14">The sequence shown here is derived from an EMBL/GenBank/DDBJ whole genome shotgun (WGS) entry which is preliminary data.</text>
</comment>
<dbReference type="Gene3D" id="3.40.50.620">
    <property type="entry name" value="HUPs"/>
    <property type="match status" value="1"/>
</dbReference>
<keyword evidence="9 12" id="KW-0067">ATP-binding</keyword>
<dbReference type="InterPro" id="IPR024909">
    <property type="entry name" value="Cys-tRNA/MSH_ligase"/>
</dbReference>
<dbReference type="GO" id="GO:0005737">
    <property type="term" value="C:cytoplasm"/>
    <property type="evidence" value="ECO:0007669"/>
    <property type="project" value="UniProtKB-SubCell"/>
</dbReference>
<comment type="subunit">
    <text evidence="3 12">Monomer.</text>
</comment>
<dbReference type="NCBIfam" id="TIGR00435">
    <property type="entry name" value="cysS"/>
    <property type="match status" value="1"/>
</dbReference>
<feature type="binding site" evidence="12">
    <location>
        <position position="268"/>
    </location>
    <ligand>
        <name>ATP</name>
        <dbReference type="ChEBI" id="CHEBI:30616"/>
    </ligand>
</feature>
<feature type="binding site" evidence="12">
    <location>
        <position position="236"/>
    </location>
    <ligand>
        <name>Zn(2+)</name>
        <dbReference type="ChEBI" id="CHEBI:29105"/>
    </ligand>
</feature>
<feature type="binding site" evidence="12">
    <location>
        <position position="207"/>
    </location>
    <ligand>
        <name>Zn(2+)</name>
        <dbReference type="ChEBI" id="CHEBI:29105"/>
    </ligand>
</feature>
<keyword evidence="5 12" id="KW-0436">Ligase</keyword>
<dbReference type="PANTHER" id="PTHR10890:SF3">
    <property type="entry name" value="CYSTEINE--TRNA LIGASE, CYTOPLASMIC"/>
    <property type="match status" value="1"/>
</dbReference>
<feature type="domain" description="Cysteinyl-tRNA synthetase class Ia DALR" evidence="13">
    <location>
        <begin position="350"/>
        <end position="413"/>
    </location>
</feature>
<dbReference type="InterPro" id="IPR015273">
    <property type="entry name" value="Cys-tRNA-synt_Ia_DALR"/>
</dbReference>
<evidence type="ECO:0000256" key="12">
    <source>
        <dbReference type="HAMAP-Rule" id="MF_00041"/>
    </source>
</evidence>
<feature type="binding site" evidence="12">
    <location>
        <position position="27"/>
    </location>
    <ligand>
        <name>Zn(2+)</name>
        <dbReference type="ChEBI" id="CHEBI:29105"/>
    </ligand>
</feature>
<dbReference type="HAMAP" id="MF_00041">
    <property type="entry name" value="Cys_tRNA_synth"/>
    <property type="match status" value="1"/>
</dbReference>
<dbReference type="EMBL" id="QXIS01000021">
    <property type="protein sequence ID" value="RIE06161.1"/>
    <property type="molecule type" value="Genomic_DNA"/>
</dbReference>
<dbReference type="OrthoDB" id="9815130at2"/>
<dbReference type="SUPFAM" id="SSF47323">
    <property type="entry name" value="Anticodon-binding domain of a subclass of class I aminoacyl-tRNA synthetases"/>
    <property type="match status" value="1"/>
</dbReference>
<accession>A0A398D3X0</accession>
<comment type="cofactor">
    <cofactor evidence="12">
        <name>Zn(2+)</name>
        <dbReference type="ChEBI" id="CHEBI:29105"/>
    </cofactor>
    <text evidence="12">Binds 1 zinc ion per subunit.</text>
</comment>
<dbReference type="AlphaFoldDB" id="A0A398D3X0"/>
<keyword evidence="10 12" id="KW-0648">Protein biosynthesis</keyword>
<dbReference type="CDD" id="cd00672">
    <property type="entry name" value="CysRS_core"/>
    <property type="match status" value="1"/>
</dbReference>
<protein>
    <recommendedName>
        <fullName evidence="12">Cysteine--tRNA ligase</fullName>
        <ecNumber evidence="12">6.1.1.16</ecNumber>
    </recommendedName>
    <alternativeName>
        <fullName evidence="12">Cysteinyl-tRNA synthetase</fullName>
        <shortName evidence="12">CysRS</shortName>
    </alternativeName>
</protein>
<dbReference type="GO" id="GO:0005524">
    <property type="term" value="F:ATP binding"/>
    <property type="evidence" value="ECO:0007669"/>
    <property type="project" value="UniProtKB-UniRule"/>
</dbReference>
<keyword evidence="11 12" id="KW-0030">Aminoacyl-tRNA synthetase</keyword>
<proteinExistence type="inferred from homology"/>
<evidence type="ECO:0000313" key="15">
    <source>
        <dbReference type="Proteomes" id="UP000266328"/>
    </source>
</evidence>
<evidence type="ECO:0000256" key="11">
    <source>
        <dbReference type="ARBA" id="ARBA00023146"/>
    </source>
</evidence>
<dbReference type="SMART" id="SM00840">
    <property type="entry name" value="DALR_2"/>
    <property type="match status" value="1"/>
</dbReference>
<dbReference type="InterPro" id="IPR015803">
    <property type="entry name" value="Cys-tRNA-ligase"/>
</dbReference>
<dbReference type="PRINTS" id="PR00983">
    <property type="entry name" value="TRNASYNTHCYS"/>
</dbReference>
<comment type="similarity">
    <text evidence="2 12">Belongs to the class-I aminoacyl-tRNA synthetase family.</text>
</comment>